<evidence type="ECO:0000313" key="3">
    <source>
        <dbReference type="EMBL" id="OGF40870.1"/>
    </source>
</evidence>
<evidence type="ECO:0000256" key="1">
    <source>
        <dbReference type="SAM" id="Phobius"/>
    </source>
</evidence>
<protein>
    <recommendedName>
        <fullName evidence="2">DUF2914 domain-containing protein</fullName>
    </recommendedName>
</protein>
<name>A0A1F5TPN9_9BACT</name>
<proteinExistence type="predicted"/>
<dbReference type="InterPro" id="IPR022606">
    <property type="entry name" value="DUF2914"/>
</dbReference>
<feature type="transmembrane region" description="Helical" evidence="1">
    <location>
        <begin position="75"/>
        <end position="98"/>
    </location>
</feature>
<gene>
    <name evidence="3" type="ORF">A2531_03840</name>
</gene>
<feature type="domain" description="DUF2914" evidence="2">
    <location>
        <begin position="280"/>
        <end position="346"/>
    </location>
</feature>
<feature type="transmembrane region" description="Helical" evidence="1">
    <location>
        <begin position="193"/>
        <end position="211"/>
    </location>
</feature>
<accession>A0A1F5TPN9</accession>
<dbReference type="AlphaFoldDB" id="A0A1F5TPN9"/>
<feature type="transmembrane region" description="Helical" evidence="1">
    <location>
        <begin position="160"/>
        <end position="181"/>
    </location>
</feature>
<keyword evidence="1" id="KW-0472">Membrane</keyword>
<evidence type="ECO:0000313" key="4">
    <source>
        <dbReference type="Proteomes" id="UP000177579"/>
    </source>
</evidence>
<feature type="transmembrane region" description="Helical" evidence="1">
    <location>
        <begin position="104"/>
        <end position="121"/>
    </location>
</feature>
<dbReference type="Pfam" id="PF11141">
    <property type="entry name" value="DUF2914"/>
    <property type="match status" value="1"/>
</dbReference>
<reference evidence="3 4" key="1">
    <citation type="journal article" date="2016" name="Nat. Commun.">
        <title>Thousands of microbial genomes shed light on interconnected biogeochemical processes in an aquifer system.</title>
        <authorList>
            <person name="Anantharaman K."/>
            <person name="Brown C.T."/>
            <person name="Hug L.A."/>
            <person name="Sharon I."/>
            <person name="Castelle C.J."/>
            <person name="Probst A.J."/>
            <person name="Thomas B.C."/>
            <person name="Singh A."/>
            <person name="Wilkins M.J."/>
            <person name="Karaoz U."/>
            <person name="Brodie E.L."/>
            <person name="Williams K.H."/>
            <person name="Hubbard S.S."/>
            <person name="Banfield J.F."/>
        </authorList>
    </citation>
    <scope>NUCLEOTIDE SEQUENCE [LARGE SCALE GENOMIC DNA]</scope>
</reference>
<keyword evidence="1" id="KW-0812">Transmembrane</keyword>
<dbReference type="Proteomes" id="UP000177579">
    <property type="component" value="Unassembled WGS sequence"/>
</dbReference>
<feature type="transmembrane region" description="Helical" evidence="1">
    <location>
        <begin position="133"/>
        <end position="154"/>
    </location>
</feature>
<comment type="caution">
    <text evidence="3">The sequence shown here is derived from an EMBL/GenBank/DDBJ whole genome shotgun (WGS) entry which is preliminary data.</text>
</comment>
<evidence type="ECO:0000259" key="2">
    <source>
        <dbReference type="Pfam" id="PF11141"/>
    </source>
</evidence>
<keyword evidence="1" id="KW-1133">Transmembrane helix</keyword>
<sequence>MLINKIKVFYIKYEDYASPLFLLGGFVFDNLTLRRIDLWAENLMMIIYLGIALVGVLFINFFHAGRIQYLFFKKFAVYFPFILQFVFGGLFSAFFIFYFRSASIGTSWLFILMLATILVGNEKFQKRYLRFNFQISIFFIALFSYMVFALPIFLGRMGVGIFLLSGIFSLVFAGLIIFLVFKVQKIKFNKNNRAVVSIVSIYVIFNFLYFLNIIPPIPLVLKEDNVYHEVKKIQSGYEVSLEPFTWRGLFNREDSMIHWQKGKPVYYYSAIFAPTKISANIFHRWSYFDITKGNWVISDTLSFKITGGRDGGYRGYSFKYGMKPGKWRVDVVTDRGQILGGKKFEVVEVNIPPKLEKRIR</sequence>
<dbReference type="EMBL" id="MFGO01000018">
    <property type="protein sequence ID" value="OGF40870.1"/>
    <property type="molecule type" value="Genomic_DNA"/>
</dbReference>
<organism evidence="3 4">
    <name type="scientific">Candidatus Falkowbacteria bacterium RIFOXYD2_FULL_34_120</name>
    <dbReference type="NCBI Taxonomy" id="1798007"/>
    <lineage>
        <taxon>Bacteria</taxon>
        <taxon>Candidatus Falkowiibacteriota</taxon>
    </lineage>
</organism>
<feature type="transmembrane region" description="Helical" evidence="1">
    <location>
        <begin position="43"/>
        <end position="63"/>
    </location>
</feature>